<name>A0A9P5LBU0_9HYPO</name>
<keyword evidence="2" id="KW-1185">Reference proteome</keyword>
<sequence length="70" mass="8051">MSELSQQERNRLIVAHFWEEFWTKGNPDVVDEVCSDSFTTFYPMHGQLIGKAAAKLMLAKFKLVGYNGRI</sequence>
<proteinExistence type="predicted"/>
<dbReference type="AlphaFoldDB" id="A0A9P5LBU0"/>
<dbReference type="Proteomes" id="UP000722485">
    <property type="component" value="Unassembled WGS sequence"/>
</dbReference>
<dbReference type="InterPro" id="IPR032710">
    <property type="entry name" value="NTF2-like_dom_sf"/>
</dbReference>
<reference evidence="1" key="1">
    <citation type="submission" date="2020-03" db="EMBL/GenBank/DDBJ databases">
        <title>Draft Genome Sequence of Cylindrodendrum hubeiense.</title>
        <authorList>
            <person name="Buettner E."/>
            <person name="Kellner H."/>
        </authorList>
    </citation>
    <scope>NUCLEOTIDE SEQUENCE</scope>
    <source>
        <strain evidence="1">IHI 201604</strain>
    </source>
</reference>
<evidence type="ECO:0000313" key="2">
    <source>
        <dbReference type="Proteomes" id="UP000722485"/>
    </source>
</evidence>
<evidence type="ECO:0000313" key="1">
    <source>
        <dbReference type="EMBL" id="KAF7555350.1"/>
    </source>
</evidence>
<accession>A0A9P5LBU0</accession>
<dbReference type="SUPFAM" id="SSF54427">
    <property type="entry name" value="NTF2-like"/>
    <property type="match status" value="1"/>
</dbReference>
<dbReference type="EMBL" id="JAANBB010000021">
    <property type="protein sequence ID" value="KAF7555350.1"/>
    <property type="molecule type" value="Genomic_DNA"/>
</dbReference>
<organism evidence="1 2">
    <name type="scientific">Cylindrodendrum hubeiense</name>
    <dbReference type="NCBI Taxonomy" id="595255"/>
    <lineage>
        <taxon>Eukaryota</taxon>
        <taxon>Fungi</taxon>
        <taxon>Dikarya</taxon>
        <taxon>Ascomycota</taxon>
        <taxon>Pezizomycotina</taxon>
        <taxon>Sordariomycetes</taxon>
        <taxon>Hypocreomycetidae</taxon>
        <taxon>Hypocreales</taxon>
        <taxon>Nectriaceae</taxon>
        <taxon>Cylindrodendrum</taxon>
    </lineage>
</organism>
<gene>
    <name evidence="1" type="ORF">G7Z17_g2205</name>
</gene>
<comment type="caution">
    <text evidence="1">The sequence shown here is derived from an EMBL/GenBank/DDBJ whole genome shotgun (WGS) entry which is preliminary data.</text>
</comment>
<dbReference type="OrthoDB" id="3657563at2759"/>
<dbReference type="Gene3D" id="3.10.450.50">
    <property type="match status" value="1"/>
</dbReference>
<evidence type="ECO:0008006" key="3">
    <source>
        <dbReference type="Google" id="ProtNLM"/>
    </source>
</evidence>
<protein>
    <recommendedName>
        <fullName evidence="3">SnoaL-like domain-containing protein</fullName>
    </recommendedName>
</protein>